<protein>
    <submittedName>
        <fullName evidence="2">SCP2 sterol-binding domain-containing protein</fullName>
    </submittedName>
</protein>
<comment type="caution">
    <text evidence="2">The sequence shown here is derived from an EMBL/GenBank/DDBJ whole genome shotgun (WGS) entry which is preliminary data.</text>
</comment>
<dbReference type="Pfam" id="PF02036">
    <property type="entry name" value="SCP2"/>
    <property type="match status" value="1"/>
</dbReference>
<accession>A0A9D2SCX1</accession>
<reference evidence="2" key="1">
    <citation type="journal article" date="2021" name="PeerJ">
        <title>Extensive microbial diversity within the chicken gut microbiome revealed by metagenomics and culture.</title>
        <authorList>
            <person name="Gilroy R."/>
            <person name="Ravi A."/>
            <person name="Getino M."/>
            <person name="Pursley I."/>
            <person name="Horton D.L."/>
            <person name="Alikhan N.F."/>
            <person name="Baker D."/>
            <person name="Gharbi K."/>
            <person name="Hall N."/>
            <person name="Watson M."/>
            <person name="Adriaenssens E.M."/>
            <person name="Foster-Nyarko E."/>
            <person name="Jarju S."/>
            <person name="Secka A."/>
            <person name="Antonio M."/>
            <person name="Oren A."/>
            <person name="Chaudhuri R.R."/>
            <person name="La Ragione R."/>
            <person name="Hildebrand F."/>
            <person name="Pallen M.J."/>
        </authorList>
    </citation>
    <scope>NUCLEOTIDE SEQUENCE</scope>
    <source>
        <strain evidence="2">USAMLcec3-2134</strain>
    </source>
</reference>
<dbReference type="InterPro" id="IPR003033">
    <property type="entry name" value="SCP2_sterol-bd_dom"/>
</dbReference>
<reference evidence="2" key="2">
    <citation type="submission" date="2021-04" db="EMBL/GenBank/DDBJ databases">
        <authorList>
            <person name="Gilroy R."/>
        </authorList>
    </citation>
    <scope>NUCLEOTIDE SEQUENCE</scope>
    <source>
        <strain evidence="2">USAMLcec3-2134</strain>
    </source>
</reference>
<feature type="domain" description="SCP2" evidence="1">
    <location>
        <begin position="21"/>
        <end position="104"/>
    </location>
</feature>
<organism evidence="2 3">
    <name type="scientific">Candidatus Eisenbergiella merdigallinarum</name>
    <dbReference type="NCBI Taxonomy" id="2838552"/>
    <lineage>
        <taxon>Bacteria</taxon>
        <taxon>Bacillati</taxon>
        <taxon>Bacillota</taxon>
        <taxon>Clostridia</taxon>
        <taxon>Lachnospirales</taxon>
        <taxon>Lachnospiraceae</taxon>
        <taxon>Eisenbergiella</taxon>
    </lineage>
</organism>
<dbReference type="PANTHER" id="PTHR10094:SF25">
    <property type="entry name" value="SCP2 STEROL-BINDING DOMAIN-CONTAINING PROTEIN 1"/>
    <property type="match status" value="1"/>
</dbReference>
<name>A0A9D2SCX1_9FIRM</name>
<evidence type="ECO:0000313" key="3">
    <source>
        <dbReference type="Proteomes" id="UP000886883"/>
    </source>
</evidence>
<dbReference type="PANTHER" id="PTHR10094">
    <property type="entry name" value="STEROL CARRIER PROTEIN 2 SCP-2 FAMILY PROTEIN"/>
    <property type="match status" value="1"/>
</dbReference>
<proteinExistence type="predicted"/>
<dbReference type="SUPFAM" id="SSF55718">
    <property type="entry name" value="SCP-like"/>
    <property type="match status" value="1"/>
</dbReference>
<dbReference type="EMBL" id="DWXE01000023">
    <property type="protein sequence ID" value="HJB91159.1"/>
    <property type="molecule type" value="Genomic_DNA"/>
</dbReference>
<dbReference type="Gene3D" id="3.30.1050.10">
    <property type="entry name" value="SCP2 sterol-binding domain"/>
    <property type="match status" value="1"/>
</dbReference>
<dbReference type="Proteomes" id="UP000886883">
    <property type="component" value="Unassembled WGS sequence"/>
</dbReference>
<dbReference type="AlphaFoldDB" id="A0A9D2SCX1"/>
<sequence>MNYQEFFSMVRDRFIATDVSGVEGKLAIQINLTGEAAGAFYIEVKDKKLSIEPYTYNDRDVAITVSDANFLKLMERKADPVLLFTMGKLRVEGDLGKALELKRFL</sequence>
<evidence type="ECO:0000313" key="2">
    <source>
        <dbReference type="EMBL" id="HJB91159.1"/>
    </source>
</evidence>
<dbReference type="GO" id="GO:0005829">
    <property type="term" value="C:cytosol"/>
    <property type="evidence" value="ECO:0007669"/>
    <property type="project" value="TreeGrafter"/>
</dbReference>
<gene>
    <name evidence="2" type="ORF">H9763_06775</name>
</gene>
<dbReference type="InterPro" id="IPR036527">
    <property type="entry name" value="SCP2_sterol-bd_dom_sf"/>
</dbReference>
<evidence type="ECO:0000259" key="1">
    <source>
        <dbReference type="Pfam" id="PF02036"/>
    </source>
</evidence>